<gene>
    <name evidence="3" type="ORF">ACFOPQ_06080</name>
</gene>
<proteinExistence type="predicted"/>
<feature type="domain" description="PIN" evidence="1">
    <location>
        <begin position="7"/>
        <end position="112"/>
    </location>
</feature>
<dbReference type="InterPro" id="IPR058652">
    <property type="entry name" value="VapC50_C"/>
</dbReference>
<dbReference type="RefSeq" id="WP_380076482.1">
    <property type="nucleotide sequence ID" value="NZ_JBHRZF010000063.1"/>
</dbReference>
<name>A0ABV8A3Q8_9DEIO</name>
<keyword evidence="4" id="KW-1185">Reference proteome</keyword>
<feature type="domain" description="VapC50 C-terminal" evidence="2">
    <location>
        <begin position="130"/>
        <end position="182"/>
    </location>
</feature>
<reference evidence="4" key="1">
    <citation type="journal article" date="2019" name="Int. J. Syst. Evol. Microbiol.">
        <title>The Global Catalogue of Microorganisms (GCM) 10K type strain sequencing project: providing services to taxonomists for standard genome sequencing and annotation.</title>
        <authorList>
            <consortium name="The Broad Institute Genomics Platform"/>
            <consortium name="The Broad Institute Genome Sequencing Center for Infectious Disease"/>
            <person name="Wu L."/>
            <person name="Ma J."/>
        </authorList>
    </citation>
    <scope>NUCLEOTIDE SEQUENCE [LARGE SCALE GENOMIC DNA]</scope>
    <source>
        <strain evidence="4">CCTCC AB 2013263</strain>
    </source>
</reference>
<dbReference type="InterPro" id="IPR002716">
    <property type="entry name" value="PIN_dom"/>
</dbReference>
<dbReference type="Proteomes" id="UP001595748">
    <property type="component" value="Unassembled WGS sequence"/>
</dbReference>
<organism evidence="3 4">
    <name type="scientific">Deinococcus antarcticus</name>
    <dbReference type="NCBI Taxonomy" id="1298767"/>
    <lineage>
        <taxon>Bacteria</taxon>
        <taxon>Thermotogati</taxon>
        <taxon>Deinococcota</taxon>
        <taxon>Deinococci</taxon>
        <taxon>Deinococcales</taxon>
        <taxon>Deinococcaceae</taxon>
        <taxon>Deinococcus</taxon>
    </lineage>
</organism>
<sequence>MHRNPIVVCDANVLYGQWLRDLVMQLGSAALIQPRWSERIEQEWVSNLLGHRPDLDPARVQRTVKLMNLVLPSAKVSTSAKLPDLTLPDPDDVHVLETAVAAGAAYLITFNLADFPASACENLKVDLLHPDTFMVRLHEHAPAGVTQTLLTMQRQKVRPPVSWPDLALALERAGLPKFSRLLLANPPPVEEGVTCTD</sequence>
<dbReference type="Pfam" id="PF13470">
    <property type="entry name" value="PIN_3"/>
    <property type="match status" value="1"/>
</dbReference>
<dbReference type="Pfam" id="PF26343">
    <property type="entry name" value="VapC50_C"/>
    <property type="match status" value="1"/>
</dbReference>
<protein>
    <submittedName>
        <fullName evidence="3">Toxin-antitoxin system toxin component, PIN family</fullName>
    </submittedName>
</protein>
<evidence type="ECO:0000259" key="1">
    <source>
        <dbReference type="Pfam" id="PF13470"/>
    </source>
</evidence>
<comment type="caution">
    <text evidence="3">The sequence shown here is derived from an EMBL/GenBank/DDBJ whole genome shotgun (WGS) entry which is preliminary data.</text>
</comment>
<evidence type="ECO:0000313" key="4">
    <source>
        <dbReference type="Proteomes" id="UP001595748"/>
    </source>
</evidence>
<dbReference type="EMBL" id="JBHRZF010000063">
    <property type="protein sequence ID" value="MFC3860332.1"/>
    <property type="molecule type" value="Genomic_DNA"/>
</dbReference>
<accession>A0ABV8A3Q8</accession>
<evidence type="ECO:0000259" key="2">
    <source>
        <dbReference type="Pfam" id="PF26343"/>
    </source>
</evidence>
<evidence type="ECO:0000313" key="3">
    <source>
        <dbReference type="EMBL" id="MFC3860332.1"/>
    </source>
</evidence>